<evidence type="ECO:0000256" key="6">
    <source>
        <dbReference type="ARBA" id="ARBA00022840"/>
    </source>
</evidence>
<evidence type="ECO:0000256" key="9">
    <source>
        <dbReference type="HAMAP-Rule" id="MF_00336"/>
    </source>
</evidence>
<dbReference type="eggNOG" id="COG0132">
    <property type="taxonomic scope" value="Bacteria"/>
</dbReference>
<accession>K9YL50</accession>
<feature type="binding site" evidence="9">
    <location>
        <position position="48"/>
    </location>
    <ligand>
        <name>ATP</name>
        <dbReference type="ChEBI" id="CHEBI:30616"/>
    </ligand>
</feature>
<feature type="binding site" evidence="9">
    <location>
        <position position="16"/>
    </location>
    <ligand>
        <name>Mg(2+)</name>
        <dbReference type="ChEBI" id="CHEBI:18420"/>
    </ligand>
</feature>
<feature type="binding site" evidence="9">
    <location>
        <begin position="12"/>
        <end position="17"/>
    </location>
    <ligand>
        <name>ATP</name>
        <dbReference type="ChEBI" id="CHEBI:30616"/>
    </ligand>
</feature>
<sequence length="220" mass="24491">MKTLFITGTDTDAGKTIVTTAWRAYYRFYYPDLSTGLMKLLQTGMVGDAEFYERFFDDVEIPLRYDAPLAPPVAAAMENRSIDMDLIHARLRALESNYDVFLVEALGGLGSPITDDLTIAHVADSWALDTILVAPVRLGAIAYTVANVALARQHNINLKGIIFNCVTPCTQEQQNNWTPQKMIESFTNIPVLGYFPYLENLSSLEDLAKAFKNSIDLGKI</sequence>
<comment type="function">
    <text evidence="9">Catalyzes a mechanistically unusual reaction, the ATP-dependent insertion of CO2 between the N7 and N8 nitrogen atoms of 7,8-diaminopelargonic acid (DAPA, also called 7,8-diammoniononanoate) to form a ureido ring.</text>
</comment>
<dbReference type="Pfam" id="PF13500">
    <property type="entry name" value="AAA_26"/>
    <property type="match status" value="1"/>
</dbReference>
<keyword evidence="1 9" id="KW-0963">Cytoplasm</keyword>
<dbReference type="GO" id="GO:0009102">
    <property type="term" value="P:biotin biosynthetic process"/>
    <property type="evidence" value="ECO:0007669"/>
    <property type="project" value="UniProtKB-UniRule"/>
</dbReference>
<dbReference type="SUPFAM" id="SSF52540">
    <property type="entry name" value="P-loop containing nucleoside triphosphate hydrolases"/>
    <property type="match status" value="1"/>
</dbReference>
<comment type="catalytic activity">
    <reaction evidence="8">
        <text>(7R,8S)-8-amino-7-(carboxyamino)nonanoate + ATP = (4R,5S)-dethiobiotin + ADP + phosphate + H(+)</text>
        <dbReference type="Rhea" id="RHEA:63684"/>
        <dbReference type="ChEBI" id="CHEBI:15378"/>
        <dbReference type="ChEBI" id="CHEBI:30616"/>
        <dbReference type="ChEBI" id="CHEBI:43474"/>
        <dbReference type="ChEBI" id="CHEBI:149470"/>
        <dbReference type="ChEBI" id="CHEBI:149473"/>
        <dbReference type="ChEBI" id="CHEBI:456216"/>
    </reaction>
</comment>
<dbReference type="HOGENOM" id="CLU_072551_3_1_3"/>
<dbReference type="InterPro" id="IPR004472">
    <property type="entry name" value="DTB_synth_BioD"/>
</dbReference>
<dbReference type="KEGG" id="csn:Cyast_0856"/>
<evidence type="ECO:0000256" key="7">
    <source>
        <dbReference type="ARBA" id="ARBA00022842"/>
    </source>
</evidence>
<feature type="binding site" evidence="9">
    <location>
        <begin position="104"/>
        <end position="107"/>
    </location>
    <ligand>
        <name>ATP</name>
        <dbReference type="ChEBI" id="CHEBI:30616"/>
    </ligand>
</feature>
<comment type="similarity">
    <text evidence="9">Belongs to the dethiobiotin synthetase family.</text>
</comment>
<feature type="binding site" evidence="9">
    <location>
        <position position="43"/>
    </location>
    <ligand>
        <name>substrate</name>
    </ligand>
</feature>
<dbReference type="PIRSF" id="PIRSF006755">
    <property type="entry name" value="DTB_synth"/>
    <property type="match status" value="1"/>
</dbReference>
<dbReference type="NCBIfam" id="TIGR00347">
    <property type="entry name" value="bioD"/>
    <property type="match status" value="1"/>
</dbReference>
<keyword evidence="3 9" id="KW-0479">Metal-binding</keyword>
<keyword evidence="2 9" id="KW-0436">Ligase</keyword>
<evidence type="ECO:0000256" key="3">
    <source>
        <dbReference type="ARBA" id="ARBA00022723"/>
    </source>
</evidence>
<comment type="pathway">
    <text evidence="9">Cofactor biosynthesis; biotin biosynthesis; biotin from 7,8-diaminononanoate: step 1/2.</text>
</comment>
<dbReference type="HAMAP" id="MF_00336">
    <property type="entry name" value="BioD"/>
    <property type="match status" value="1"/>
</dbReference>
<evidence type="ECO:0000313" key="11">
    <source>
        <dbReference type="Proteomes" id="UP000010483"/>
    </source>
</evidence>
<comment type="catalytic activity">
    <reaction evidence="9">
        <text>(7R,8S)-7,8-diammoniononanoate + CO2 + ATP = (4R,5S)-dethiobiotin + ADP + phosphate + 3 H(+)</text>
        <dbReference type="Rhea" id="RHEA:15805"/>
        <dbReference type="ChEBI" id="CHEBI:15378"/>
        <dbReference type="ChEBI" id="CHEBI:16526"/>
        <dbReference type="ChEBI" id="CHEBI:30616"/>
        <dbReference type="ChEBI" id="CHEBI:43474"/>
        <dbReference type="ChEBI" id="CHEBI:149469"/>
        <dbReference type="ChEBI" id="CHEBI:149473"/>
        <dbReference type="ChEBI" id="CHEBI:456216"/>
        <dbReference type="EC" id="6.3.3.3"/>
    </reaction>
</comment>
<comment type="caution">
    <text evidence="9">Lacks conserved residue(s) required for the propagation of feature annotation.</text>
</comment>
<dbReference type="CDD" id="cd03109">
    <property type="entry name" value="DTBS"/>
    <property type="match status" value="1"/>
</dbReference>
<proteinExistence type="inferred from homology"/>
<dbReference type="PANTHER" id="PTHR43210">
    <property type="entry name" value="DETHIOBIOTIN SYNTHETASE"/>
    <property type="match status" value="1"/>
</dbReference>
<dbReference type="Proteomes" id="UP000010483">
    <property type="component" value="Chromosome"/>
</dbReference>
<keyword evidence="5 9" id="KW-0093">Biotin biosynthesis</keyword>
<keyword evidence="4 9" id="KW-0547">Nucleotide-binding</keyword>
<evidence type="ECO:0000256" key="5">
    <source>
        <dbReference type="ARBA" id="ARBA00022756"/>
    </source>
</evidence>
<dbReference type="EMBL" id="CP003940">
    <property type="protein sequence ID" value="AFZ46828.1"/>
    <property type="molecule type" value="Genomic_DNA"/>
</dbReference>
<evidence type="ECO:0000256" key="4">
    <source>
        <dbReference type="ARBA" id="ARBA00022741"/>
    </source>
</evidence>
<dbReference type="GO" id="GO:0000287">
    <property type="term" value="F:magnesium ion binding"/>
    <property type="evidence" value="ECO:0007669"/>
    <property type="project" value="UniProtKB-UniRule"/>
</dbReference>
<dbReference type="GO" id="GO:0005524">
    <property type="term" value="F:ATP binding"/>
    <property type="evidence" value="ECO:0007669"/>
    <property type="project" value="UniProtKB-UniRule"/>
</dbReference>
<comment type="subunit">
    <text evidence="9">Homodimer.</text>
</comment>
<dbReference type="PANTHER" id="PTHR43210:SF2">
    <property type="entry name" value="ATP-DEPENDENT DETHIOBIOTIN SYNTHETASE BIOD 2"/>
    <property type="match status" value="1"/>
</dbReference>
<dbReference type="PATRIC" id="fig|292563.3.peg.900"/>
<feature type="binding site" evidence="9">
    <location>
        <position position="104"/>
    </location>
    <ligand>
        <name>Mg(2+)</name>
        <dbReference type="ChEBI" id="CHEBI:18420"/>
    </ligand>
</feature>
<dbReference type="Gene3D" id="3.40.50.300">
    <property type="entry name" value="P-loop containing nucleotide triphosphate hydrolases"/>
    <property type="match status" value="1"/>
</dbReference>
<dbReference type="UniPathway" id="UPA00078">
    <property type="reaction ID" value="UER00161"/>
</dbReference>
<evidence type="ECO:0000256" key="2">
    <source>
        <dbReference type="ARBA" id="ARBA00022598"/>
    </source>
</evidence>
<evidence type="ECO:0000256" key="1">
    <source>
        <dbReference type="ARBA" id="ARBA00022490"/>
    </source>
</evidence>
<keyword evidence="6 9" id="KW-0067">ATP-binding</keyword>
<keyword evidence="11" id="KW-1185">Reference proteome</keyword>
<name>K9YL50_CYASC</name>
<feature type="active site" evidence="9">
    <location>
        <position position="39"/>
    </location>
</feature>
<protein>
    <recommendedName>
        <fullName evidence="9">ATP-dependent dethiobiotin synthetase BioD</fullName>
        <ecNumber evidence="9">6.3.3.3</ecNumber>
    </recommendedName>
    <alternativeName>
        <fullName evidence="9">DTB synthetase</fullName>
        <shortName evidence="9">DTBS</shortName>
    </alternativeName>
    <alternativeName>
        <fullName evidence="9">Dethiobiotin synthase</fullName>
    </alternativeName>
</protein>
<dbReference type="GO" id="GO:0004141">
    <property type="term" value="F:dethiobiotin synthase activity"/>
    <property type="evidence" value="ECO:0007669"/>
    <property type="project" value="UniProtKB-UniRule"/>
</dbReference>
<organism evidence="10 11">
    <name type="scientific">Cyanobacterium stanieri (strain ATCC 29140 / PCC 7202)</name>
    <dbReference type="NCBI Taxonomy" id="292563"/>
    <lineage>
        <taxon>Bacteria</taxon>
        <taxon>Bacillati</taxon>
        <taxon>Cyanobacteriota</taxon>
        <taxon>Cyanophyceae</taxon>
        <taxon>Oscillatoriophycideae</taxon>
        <taxon>Chroococcales</taxon>
        <taxon>Geminocystaceae</taxon>
        <taxon>Cyanobacterium</taxon>
    </lineage>
</organism>
<dbReference type="STRING" id="292563.Cyast_0856"/>
<dbReference type="EC" id="6.3.3.3" evidence="9"/>
<feature type="binding site" evidence="9">
    <location>
        <begin position="196"/>
        <end position="198"/>
    </location>
    <ligand>
        <name>ATP</name>
        <dbReference type="ChEBI" id="CHEBI:30616"/>
    </ligand>
</feature>
<feature type="binding site" evidence="9">
    <location>
        <begin position="164"/>
        <end position="165"/>
    </location>
    <ligand>
        <name>ATP</name>
        <dbReference type="ChEBI" id="CHEBI:30616"/>
    </ligand>
</feature>
<dbReference type="InterPro" id="IPR027417">
    <property type="entry name" value="P-loop_NTPase"/>
</dbReference>
<gene>
    <name evidence="9" type="primary">bioD</name>
    <name evidence="10" type="ordered locus">Cyast_0856</name>
</gene>
<comment type="cofactor">
    <cofactor evidence="9">
        <name>Mg(2+)</name>
        <dbReference type="ChEBI" id="CHEBI:18420"/>
    </cofactor>
</comment>
<dbReference type="GO" id="GO:0005829">
    <property type="term" value="C:cytosol"/>
    <property type="evidence" value="ECO:0007669"/>
    <property type="project" value="TreeGrafter"/>
</dbReference>
<evidence type="ECO:0000256" key="8">
    <source>
        <dbReference type="ARBA" id="ARBA00047386"/>
    </source>
</evidence>
<feature type="binding site" evidence="9">
    <location>
        <position position="48"/>
    </location>
    <ligand>
        <name>Mg(2+)</name>
        <dbReference type="ChEBI" id="CHEBI:18420"/>
    </ligand>
</feature>
<comment type="subcellular location">
    <subcellularLocation>
        <location evidence="9">Cytoplasm</location>
    </subcellularLocation>
</comment>
<keyword evidence="7 9" id="KW-0460">Magnesium</keyword>
<dbReference type="AlphaFoldDB" id="K9YL50"/>
<reference evidence="11" key="1">
    <citation type="journal article" date="2013" name="Proc. Natl. Acad. Sci. U.S.A.">
        <title>Improving the coverage of the cyanobacterial phylum using diversity-driven genome sequencing.</title>
        <authorList>
            <person name="Shih P.M."/>
            <person name="Wu D."/>
            <person name="Latifi A."/>
            <person name="Axen S.D."/>
            <person name="Fewer D.P."/>
            <person name="Talla E."/>
            <person name="Calteau A."/>
            <person name="Cai F."/>
            <person name="Tandeau de Marsac N."/>
            <person name="Rippka R."/>
            <person name="Herdman M."/>
            <person name="Sivonen K."/>
            <person name="Coursin T."/>
            <person name="Laurent T."/>
            <person name="Goodwin L."/>
            <person name="Nolan M."/>
            <person name="Davenport K.W."/>
            <person name="Han C.S."/>
            <person name="Rubin E.M."/>
            <person name="Eisen J.A."/>
            <person name="Woyke T."/>
            <person name="Gugger M."/>
            <person name="Kerfeld C.A."/>
        </authorList>
    </citation>
    <scope>NUCLEOTIDE SEQUENCE [LARGE SCALE GENOMIC DNA]</scope>
    <source>
        <strain evidence="11">ATCC 29140 / PCC 7202</strain>
    </source>
</reference>
<evidence type="ECO:0000313" key="10">
    <source>
        <dbReference type="EMBL" id="AFZ46828.1"/>
    </source>
</evidence>